<name>K0RK53_THAOC</name>
<sequence length="268" mass="29764">MSTELPGARERIQCVGSASGLVVAPPTTTSTTTTTTAVITNTEATGAASEPPSQISDSSCPDNQYRIKVVVRTGPQNRDGGFRLGSGGRAWLDNPVGSLPPLTDYVDSVCLSNGRYRLRLESEFNAITRYWVYINDEEVLRGPAINSSIKFHIIRVGYNPTLSTRELEWLEGHNSRRQDFHESNGKEFRPLKWSEKLAQQAQESADAIIANNCKYTGSSGSVGENKSLRRHSRSSNIPEPDIILKNWIDNKIDREYPDNFTMTGAVWR</sequence>
<reference evidence="2 3" key="1">
    <citation type="journal article" date="2012" name="Genome Biol.">
        <title>Genome and low-iron response of an oceanic diatom adapted to chronic iron limitation.</title>
        <authorList>
            <person name="Lommer M."/>
            <person name="Specht M."/>
            <person name="Roy A.S."/>
            <person name="Kraemer L."/>
            <person name="Andreson R."/>
            <person name="Gutowska M.A."/>
            <person name="Wolf J."/>
            <person name="Bergner S.V."/>
            <person name="Schilhabel M.B."/>
            <person name="Klostermeier U.C."/>
            <person name="Beiko R.G."/>
            <person name="Rosenstiel P."/>
            <person name="Hippler M."/>
            <person name="Laroche J."/>
        </authorList>
    </citation>
    <scope>NUCLEOTIDE SEQUENCE [LARGE SCALE GENOMIC DNA]</scope>
    <source>
        <strain evidence="2 3">CCMP1005</strain>
    </source>
</reference>
<evidence type="ECO:0000313" key="2">
    <source>
        <dbReference type="EMBL" id="EJK52639.1"/>
    </source>
</evidence>
<dbReference type="Pfam" id="PF00188">
    <property type="entry name" value="CAP"/>
    <property type="match status" value="1"/>
</dbReference>
<accession>K0RK53</accession>
<protein>
    <recommendedName>
        <fullName evidence="1">SCP domain-containing protein</fullName>
    </recommendedName>
</protein>
<dbReference type="InterPro" id="IPR014044">
    <property type="entry name" value="CAP_dom"/>
</dbReference>
<dbReference type="Gene3D" id="3.40.33.10">
    <property type="entry name" value="CAP"/>
    <property type="match status" value="1"/>
</dbReference>
<keyword evidence="3" id="KW-1185">Reference proteome</keyword>
<dbReference type="SUPFAM" id="SSF55797">
    <property type="entry name" value="PR-1-like"/>
    <property type="match status" value="1"/>
</dbReference>
<evidence type="ECO:0000259" key="1">
    <source>
        <dbReference type="Pfam" id="PF00188"/>
    </source>
</evidence>
<dbReference type="InterPro" id="IPR035940">
    <property type="entry name" value="CAP_sf"/>
</dbReference>
<organism evidence="2 3">
    <name type="scientific">Thalassiosira oceanica</name>
    <name type="common">Marine diatom</name>
    <dbReference type="NCBI Taxonomy" id="159749"/>
    <lineage>
        <taxon>Eukaryota</taxon>
        <taxon>Sar</taxon>
        <taxon>Stramenopiles</taxon>
        <taxon>Ochrophyta</taxon>
        <taxon>Bacillariophyta</taxon>
        <taxon>Coscinodiscophyceae</taxon>
        <taxon>Thalassiosirophycidae</taxon>
        <taxon>Thalassiosirales</taxon>
        <taxon>Thalassiosiraceae</taxon>
        <taxon>Thalassiosira</taxon>
    </lineage>
</organism>
<dbReference type="AlphaFoldDB" id="K0RK53"/>
<feature type="domain" description="SCP" evidence="1">
    <location>
        <begin position="171"/>
        <end position="251"/>
    </location>
</feature>
<proteinExistence type="predicted"/>
<gene>
    <name evidence="2" type="ORF">THAOC_28064</name>
</gene>
<dbReference type="EMBL" id="AGNL01039472">
    <property type="protein sequence ID" value="EJK52639.1"/>
    <property type="molecule type" value="Genomic_DNA"/>
</dbReference>
<evidence type="ECO:0000313" key="3">
    <source>
        <dbReference type="Proteomes" id="UP000266841"/>
    </source>
</evidence>
<dbReference type="Proteomes" id="UP000266841">
    <property type="component" value="Unassembled WGS sequence"/>
</dbReference>
<comment type="caution">
    <text evidence="2">The sequence shown here is derived from an EMBL/GenBank/DDBJ whole genome shotgun (WGS) entry which is preliminary data.</text>
</comment>